<dbReference type="STRING" id="228230.RMCC_2550"/>
<organism evidence="10 11">
    <name type="scientific">Mycolicibacterium canariasense</name>
    <name type="common">Mycobacterium canariasense</name>
    <dbReference type="NCBI Taxonomy" id="228230"/>
    <lineage>
        <taxon>Bacteria</taxon>
        <taxon>Bacillati</taxon>
        <taxon>Actinomycetota</taxon>
        <taxon>Actinomycetes</taxon>
        <taxon>Mycobacteriales</taxon>
        <taxon>Mycobacteriaceae</taxon>
        <taxon>Mycolicibacterium</taxon>
    </lineage>
</organism>
<gene>
    <name evidence="10" type="ORF">RMCC_2550</name>
</gene>
<evidence type="ECO:0000256" key="8">
    <source>
        <dbReference type="ARBA" id="ARBA00023136"/>
    </source>
</evidence>
<evidence type="ECO:0000313" key="11">
    <source>
        <dbReference type="Proteomes" id="UP000069443"/>
    </source>
</evidence>
<dbReference type="PIRSF" id="PIRSF039085">
    <property type="entry name" value="ABC_ATPase_HisP"/>
    <property type="match status" value="1"/>
</dbReference>
<dbReference type="Pfam" id="PF00005">
    <property type="entry name" value="ABC_tran"/>
    <property type="match status" value="1"/>
</dbReference>
<comment type="caution">
    <text evidence="10">The sequence shown here is derived from an EMBL/GenBank/DDBJ whole genome shotgun (WGS) entry which is preliminary data.</text>
</comment>
<evidence type="ECO:0000259" key="9">
    <source>
        <dbReference type="PROSITE" id="PS50893"/>
    </source>
</evidence>
<dbReference type="SMART" id="SM00382">
    <property type="entry name" value="AAA"/>
    <property type="match status" value="1"/>
</dbReference>
<keyword evidence="8" id="KW-0472">Membrane</keyword>
<reference evidence="11" key="1">
    <citation type="journal article" date="2016" name="Genome Announc.">
        <title>Draft Genome Sequences of Five Rapidly Growing Mycobacterium Species, M. thermoresistibile, M. fortuitum subsp. acetamidolyticum, M. canariasense, M. brisbanense, and M. novocastrense.</title>
        <authorList>
            <person name="Katahira K."/>
            <person name="Ogura Y."/>
            <person name="Gotoh Y."/>
            <person name="Hayashi T."/>
        </authorList>
    </citation>
    <scope>NUCLEOTIDE SEQUENCE [LARGE SCALE GENOMIC DNA]</scope>
    <source>
        <strain evidence="11">JCM15298</strain>
    </source>
</reference>
<dbReference type="InterPro" id="IPR050086">
    <property type="entry name" value="MetN_ABC_transporter-like"/>
</dbReference>
<evidence type="ECO:0000256" key="4">
    <source>
        <dbReference type="ARBA" id="ARBA00022475"/>
    </source>
</evidence>
<evidence type="ECO:0000313" key="10">
    <source>
        <dbReference type="EMBL" id="GAS95584.1"/>
    </source>
</evidence>
<dbReference type="OrthoDB" id="4283894at2"/>
<sequence length="259" mass="28388">MSTPVLQAIDLHRRYGETDVLKGVDFSVARGEVKALLGPSGSGKSTILRLMALLEHPDAGDILLNGKQVGVSTSSDGSTRRLPERRLAVQRRDIGMVFQRFNLFAHLDVLRNVTLALTEVVGMSKADAAESAQAMLERVGMADRLRHYPSELSGGQQQRVAIARALVTNPSVMLFDEPTSALDPELVGEVLEVMEGLAEAGMTMVVVTHETRFARRVADEVMLFDGGVIVEQAPPDQFFDDPRHERTRQFLSHLHGVGH</sequence>
<proteinExistence type="inferred from homology"/>
<dbReference type="EMBL" id="BCSY01000039">
    <property type="protein sequence ID" value="GAS95584.1"/>
    <property type="molecule type" value="Genomic_DNA"/>
</dbReference>
<keyword evidence="6" id="KW-0067">ATP-binding</keyword>
<name>A0A117IA11_MYCCR</name>
<dbReference type="PROSITE" id="PS00211">
    <property type="entry name" value="ABC_TRANSPORTER_1"/>
    <property type="match status" value="1"/>
</dbReference>
<dbReference type="PANTHER" id="PTHR43166:SF9">
    <property type="entry name" value="GLUTAMATE_ASPARTATE IMPORT ATP-BINDING PROTEIN GLTL"/>
    <property type="match status" value="1"/>
</dbReference>
<reference evidence="11" key="2">
    <citation type="submission" date="2016-02" db="EMBL/GenBank/DDBJ databases">
        <title>Draft genome sequence of five rapidly growing Mycobacterium species.</title>
        <authorList>
            <person name="Katahira K."/>
            <person name="Gotou Y."/>
            <person name="Iida K."/>
            <person name="Ogura Y."/>
            <person name="Hayashi T."/>
        </authorList>
    </citation>
    <scope>NUCLEOTIDE SEQUENCE [LARGE SCALE GENOMIC DNA]</scope>
    <source>
        <strain evidence="11">JCM15298</strain>
    </source>
</reference>
<dbReference type="AlphaFoldDB" id="A0A117IA11"/>
<dbReference type="InterPro" id="IPR003439">
    <property type="entry name" value="ABC_transporter-like_ATP-bd"/>
</dbReference>
<comment type="subcellular location">
    <subcellularLocation>
        <location evidence="1">Cell membrane</location>
        <topology evidence="1">Peripheral membrane protein</topology>
    </subcellularLocation>
</comment>
<dbReference type="GO" id="GO:0005886">
    <property type="term" value="C:plasma membrane"/>
    <property type="evidence" value="ECO:0007669"/>
    <property type="project" value="UniProtKB-SubCell"/>
</dbReference>
<protein>
    <submittedName>
        <fullName evidence="10">ABC transporter</fullName>
    </submittedName>
</protein>
<dbReference type="RefSeq" id="WP_062656755.1">
    <property type="nucleotide sequence ID" value="NZ_BCSY01000039.1"/>
</dbReference>
<dbReference type="PROSITE" id="PS50893">
    <property type="entry name" value="ABC_TRANSPORTER_2"/>
    <property type="match status" value="1"/>
</dbReference>
<keyword evidence="7" id="KW-0029">Amino-acid transport</keyword>
<keyword evidence="3" id="KW-0813">Transport</keyword>
<keyword evidence="5" id="KW-0547">Nucleotide-binding</keyword>
<dbReference type="GO" id="GO:0016887">
    <property type="term" value="F:ATP hydrolysis activity"/>
    <property type="evidence" value="ECO:0007669"/>
    <property type="project" value="InterPro"/>
</dbReference>
<evidence type="ECO:0000256" key="6">
    <source>
        <dbReference type="ARBA" id="ARBA00022840"/>
    </source>
</evidence>
<dbReference type="Gene3D" id="3.40.50.300">
    <property type="entry name" value="P-loop containing nucleotide triphosphate hydrolases"/>
    <property type="match status" value="1"/>
</dbReference>
<evidence type="ECO:0000256" key="3">
    <source>
        <dbReference type="ARBA" id="ARBA00022448"/>
    </source>
</evidence>
<evidence type="ECO:0000256" key="7">
    <source>
        <dbReference type="ARBA" id="ARBA00022970"/>
    </source>
</evidence>
<keyword evidence="11" id="KW-1185">Reference proteome</keyword>
<dbReference type="GO" id="GO:0005524">
    <property type="term" value="F:ATP binding"/>
    <property type="evidence" value="ECO:0007669"/>
    <property type="project" value="UniProtKB-KW"/>
</dbReference>
<dbReference type="GO" id="GO:0015424">
    <property type="term" value="F:ABC-type amino acid transporter activity"/>
    <property type="evidence" value="ECO:0007669"/>
    <property type="project" value="InterPro"/>
</dbReference>
<dbReference type="InterPro" id="IPR003593">
    <property type="entry name" value="AAA+_ATPase"/>
</dbReference>
<dbReference type="InterPro" id="IPR030679">
    <property type="entry name" value="ABC_ATPase_HisP-typ"/>
</dbReference>
<evidence type="ECO:0000256" key="2">
    <source>
        <dbReference type="ARBA" id="ARBA00005417"/>
    </source>
</evidence>
<dbReference type="PANTHER" id="PTHR43166">
    <property type="entry name" value="AMINO ACID IMPORT ATP-BINDING PROTEIN"/>
    <property type="match status" value="1"/>
</dbReference>
<comment type="similarity">
    <text evidence="2">Belongs to the ABC transporter superfamily.</text>
</comment>
<evidence type="ECO:0000256" key="5">
    <source>
        <dbReference type="ARBA" id="ARBA00022741"/>
    </source>
</evidence>
<dbReference type="InterPro" id="IPR017871">
    <property type="entry name" value="ABC_transporter-like_CS"/>
</dbReference>
<dbReference type="InterPro" id="IPR027417">
    <property type="entry name" value="P-loop_NTPase"/>
</dbReference>
<feature type="domain" description="ABC transporter" evidence="9">
    <location>
        <begin position="6"/>
        <end position="251"/>
    </location>
</feature>
<evidence type="ECO:0000256" key="1">
    <source>
        <dbReference type="ARBA" id="ARBA00004202"/>
    </source>
</evidence>
<dbReference type="Proteomes" id="UP000069443">
    <property type="component" value="Unassembled WGS sequence"/>
</dbReference>
<keyword evidence="4" id="KW-1003">Cell membrane</keyword>
<dbReference type="SUPFAM" id="SSF52540">
    <property type="entry name" value="P-loop containing nucleoside triphosphate hydrolases"/>
    <property type="match status" value="1"/>
</dbReference>
<accession>A0A117IA11</accession>